<evidence type="ECO:0000256" key="3">
    <source>
        <dbReference type="ARBA" id="ARBA00022475"/>
    </source>
</evidence>
<evidence type="ECO:0000256" key="1">
    <source>
        <dbReference type="ARBA" id="ARBA00005417"/>
    </source>
</evidence>
<dbReference type="Proteomes" id="UP000414233">
    <property type="component" value="Unassembled WGS sequence"/>
</dbReference>
<dbReference type="Gene3D" id="3.40.50.300">
    <property type="entry name" value="P-loop containing nucleotide triphosphate hydrolases"/>
    <property type="match status" value="1"/>
</dbReference>
<dbReference type="InterPro" id="IPR003593">
    <property type="entry name" value="AAA+_ATPase"/>
</dbReference>
<keyword evidence="10" id="KW-1185">Reference proteome</keyword>
<protein>
    <submittedName>
        <fullName evidence="9">High-affinity branched-chain amino acid transport ATP-binding protein LivF</fullName>
    </submittedName>
</protein>
<keyword evidence="2" id="KW-0813">Transport</keyword>
<dbReference type="Pfam" id="PF00005">
    <property type="entry name" value="ABC_tran"/>
    <property type="match status" value="1"/>
</dbReference>
<dbReference type="PANTHER" id="PTHR43820">
    <property type="entry name" value="HIGH-AFFINITY BRANCHED-CHAIN AMINO ACID TRANSPORT ATP-BINDING PROTEIN LIVF"/>
    <property type="match status" value="1"/>
</dbReference>
<evidence type="ECO:0000256" key="7">
    <source>
        <dbReference type="ARBA" id="ARBA00022970"/>
    </source>
</evidence>
<feature type="domain" description="ABC transporter" evidence="8">
    <location>
        <begin position="8"/>
        <end position="239"/>
    </location>
</feature>
<dbReference type="InterPro" id="IPR003439">
    <property type="entry name" value="ABC_transporter-like_ATP-bd"/>
</dbReference>
<dbReference type="InterPro" id="IPR052156">
    <property type="entry name" value="BCAA_Transport_ATP-bd_LivF"/>
</dbReference>
<dbReference type="PROSITE" id="PS00211">
    <property type="entry name" value="ABC_TRANSPORTER_1"/>
    <property type="match status" value="1"/>
</dbReference>
<dbReference type="RefSeq" id="WP_191628942.1">
    <property type="nucleotide sequence ID" value="NZ_CABPRZ010000006.1"/>
</dbReference>
<accession>A0A5E4U8B2</accession>
<evidence type="ECO:0000256" key="5">
    <source>
        <dbReference type="ARBA" id="ARBA00022741"/>
    </source>
</evidence>
<dbReference type="EMBL" id="CABPRZ010000006">
    <property type="protein sequence ID" value="VVD95863.1"/>
    <property type="molecule type" value="Genomic_DNA"/>
</dbReference>
<evidence type="ECO:0000256" key="2">
    <source>
        <dbReference type="ARBA" id="ARBA00022448"/>
    </source>
</evidence>
<dbReference type="GO" id="GO:0015658">
    <property type="term" value="F:branched-chain amino acid transmembrane transporter activity"/>
    <property type="evidence" value="ECO:0007669"/>
    <property type="project" value="TreeGrafter"/>
</dbReference>
<keyword evidence="6 9" id="KW-0067">ATP-binding</keyword>
<keyword evidence="4" id="KW-0997">Cell inner membrane</keyword>
<organism evidence="9 10">
    <name type="scientific">Pandoraea terrae</name>
    <dbReference type="NCBI Taxonomy" id="1537710"/>
    <lineage>
        <taxon>Bacteria</taxon>
        <taxon>Pseudomonadati</taxon>
        <taxon>Pseudomonadota</taxon>
        <taxon>Betaproteobacteria</taxon>
        <taxon>Burkholderiales</taxon>
        <taxon>Burkholderiaceae</taxon>
        <taxon>Pandoraea</taxon>
    </lineage>
</organism>
<dbReference type="GO" id="GO:0005524">
    <property type="term" value="F:ATP binding"/>
    <property type="evidence" value="ECO:0007669"/>
    <property type="project" value="UniProtKB-KW"/>
</dbReference>
<gene>
    <name evidence="9" type="primary">livF_5</name>
    <name evidence="9" type="ORF">PTE30175_01799</name>
</gene>
<dbReference type="InterPro" id="IPR017871">
    <property type="entry name" value="ABC_transporter-like_CS"/>
</dbReference>
<dbReference type="GO" id="GO:0015807">
    <property type="term" value="P:L-amino acid transport"/>
    <property type="evidence" value="ECO:0007669"/>
    <property type="project" value="TreeGrafter"/>
</dbReference>
<reference evidence="9 10" key="1">
    <citation type="submission" date="2019-08" db="EMBL/GenBank/DDBJ databases">
        <authorList>
            <person name="Peeters C."/>
        </authorList>
    </citation>
    <scope>NUCLEOTIDE SEQUENCE [LARGE SCALE GENOMIC DNA]</scope>
    <source>
        <strain evidence="9 10">LMG 30175</strain>
    </source>
</reference>
<keyword evidence="3" id="KW-1003">Cell membrane</keyword>
<comment type="similarity">
    <text evidence="1">Belongs to the ABC transporter superfamily.</text>
</comment>
<keyword evidence="4" id="KW-0472">Membrane</keyword>
<dbReference type="SMART" id="SM00382">
    <property type="entry name" value="AAA"/>
    <property type="match status" value="1"/>
</dbReference>
<evidence type="ECO:0000256" key="4">
    <source>
        <dbReference type="ARBA" id="ARBA00022519"/>
    </source>
</evidence>
<proteinExistence type="inferred from homology"/>
<evidence type="ECO:0000313" key="10">
    <source>
        <dbReference type="Proteomes" id="UP000414233"/>
    </source>
</evidence>
<dbReference type="CDD" id="cd03224">
    <property type="entry name" value="ABC_TM1139_LivF_branched"/>
    <property type="match status" value="1"/>
</dbReference>
<keyword evidence="5" id="KW-0547">Nucleotide-binding</keyword>
<dbReference type="GO" id="GO:0016887">
    <property type="term" value="F:ATP hydrolysis activity"/>
    <property type="evidence" value="ECO:0007669"/>
    <property type="project" value="InterPro"/>
</dbReference>
<evidence type="ECO:0000313" key="9">
    <source>
        <dbReference type="EMBL" id="VVD95863.1"/>
    </source>
</evidence>
<evidence type="ECO:0000256" key="6">
    <source>
        <dbReference type="ARBA" id="ARBA00022840"/>
    </source>
</evidence>
<evidence type="ECO:0000259" key="8">
    <source>
        <dbReference type="PROSITE" id="PS50893"/>
    </source>
</evidence>
<sequence>MNEKTSLLEARGLCAGYGSIPILFDVDFAAAPGESVGILGHNGMGKTTFLRTLIGALRATTGSIRFDGAEITSLKPHERAVRGMAYVPQGRAIFSTLTAHENLRLGLYKTGRDATDAIETLLEYFPRLKRLLDRPGGSLSGGEQQLLALGRALAGNPSVLLLDEPTEGIQPSIIEEIAETLVTLRASMDLSIVLVEQNLDFIAAVSQRVLVIRRGQFVGEIPHEHLTDLEVVSQYAGVHA</sequence>
<dbReference type="SUPFAM" id="SSF52540">
    <property type="entry name" value="P-loop containing nucleoside triphosphate hydrolases"/>
    <property type="match status" value="1"/>
</dbReference>
<name>A0A5E4U8B2_9BURK</name>
<dbReference type="AlphaFoldDB" id="A0A5E4U8B2"/>
<dbReference type="PANTHER" id="PTHR43820:SF5">
    <property type="entry name" value="HIGH-AFFINITY BRANCHED-CHAIN AMINO ACID TRANSPORT ATP-BINDING PROTEIN"/>
    <property type="match status" value="1"/>
</dbReference>
<keyword evidence="7" id="KW-0029">Amino-acid transport</keyword>
<dbReference type="InterPro" id="IPR027417">
    <property type="entry name" value="P-loop_NTPase"/>
</dbReference>
<dbReference type="PROSITE" id="PS50893">
    <property type="entry name" value="ABC_TRANSPORTER_2"/>
    <property type="match status" value="1"/>
</dbReference>